<dbReference type="InterPro" id="IPR000805">
    <property type="entry name" value="Glyco_hydro_26"/>
</dbReference>
<feature type="active site" description="Nucleophile" evidence="4">
    <location>
        <position position="286"/>
    </location>
</feature>
<dbReference type="RefSeq" id="WP_345134478.1">
    <property type="nucleotide sequence ID" value="NZ_BAABAT010000027.1"/>
</dbReference>
<comment type="caution">
    <text evidence="7">The sequence shown here is derived from an EMBL/GenBank/DDBJ whole genome shotgun (WGS) entry which is preliminary data.</text>
</comment>
<keyword evidence="8" id="KW-1185">Reference proteome</keyword>
<sequence>MARHQYESPRTFRVWMAANTVVVVGLAVWIFSPSAQDPDTTQATANAVVQAENRRQAERPAPTKEEILAIPGIRFGVSTPQAPWSSAEIDKAAKAVGAHPTMVQYFVKWTEEFRPDSVPQTYKQGALPVISWEPWAGVKKGPNQSLYSLEKIIGGQYDSYIARFAAGVRDQRWPVAIRLAHEMNGTWYPWAERNSGNHAGDYVKMWRHVHDIFVAAGATNVIWIWSPNVITPMPQVKLDPLYPGDDYVDWVGMVGYAIQESTAAQVYQSTLDAIRKFTQKPFVITETAVEKGPRQLPWIADFFKWMSTRPDMAGFIWFNYSKSEGGRSDWRFTDHPPIAEAVGQGLKSVKLAPPPRH</sequence>
<reference evidence="8" key="1">
    <citation type="journal article" date="2019" name="Int. J. Syst. Evol. Microbiol.">
        <title>The Global Catalogue of Microorganisms (GCM) 10K type strain sequencing project: providing services to taxonomists for standard genome sequencing and annotation.</title>
        <authorList>
            <consortium name="The Broad Institute Genomics Platform"/>
            <consortium name="The Broad Institute Genome Sequencing Center for Infectious Disease"/>
            <person name="Wu L."/>
            <person name="Ma J."/>
        </authorList>
    </citation>
    <scope>NUCLEOTIDE SEQUENCE [LARGE SCALE GENOMIC DNA]</scope>
    <source>
        <strain evidence="8">JCM 17441</strain>
    </source>
</reference>
<gene>
    <name evidence="7" type="ORF">GCM10022255_074580</name>
</gene>
<dbReference type="PANTHER" id="PTHR40079:SF4">
    <property type="entry name" value="GH26 DOMAIN-CONTAINING PROTEIN-RELATED"/>
    <property type="match status" value="1"/>
</dbReference>
<keyword evidence="2 4" id="KW-0378">Hydrolase</keyword>
<keyword evidence="5" id="KW-0472">Membrane</keyword>
<keyword evidence="5" id="KW-0812">Transmembrane</keyword>
<protein>
    <recommendedName>
        <fullName evidence="6">GH26 domain-containing protein</fullName>
    </recommendedName>
</protein>
<evidence type="ECO:0000313" key="7">
    <source>
        <dbReference type="EMBL" id="GAA4257510.1"/>
    </source>
</evidence>
<evidence type="ECO:0000313" key="8">
    <source>
        <dbReference type="Proteomes" id="UP001500620"/>
    </source>
</evidence>
<evidence type="ECO:0000256" key="4">
    <source>
        <dbReference type="PROSITE-ProRule" id="PRU01100"/>
    </source>
</evidence>
<accession>A0ABP8DJG6</accession>
<evidence type="ECO:0000256" key="5">
    <source>
        <dbReference type="SAM" id="Phobius"/>
    </source>
</evidence>
<dbReference type="EMBL" id="BAABAT010000027">
    <property type="protein sequence ID" value="GAA4257510.1"/>
    <property type="molecule type" value="Genomic_DNA"/>
</dbReference>
<comment type="similarity">
    <text evidence="1 4">Belongs to the glycosyl hydrolase 26 family.</text>
</comment>
<evidence type="ECO:0000256" key="2">
    <source>
        <dbReference type="ARBA" id="ARBA00022801"/>
    </source>
</evidence>
<dbReference type="Proteomes" id="UP001500620">
    <property type="component" value="Unassembled WGS sequence"/>
</dbReference>
<proteinExistence type="inferred from homology"/>
<keyword evidence="5" id="KW-1133">Transmembrane helix</keyword>
<dbReference type="PANTHER" id="PTHR40079">
    <property type="entry name" value="MANNAN ENDO-1,4-BETA-MANNOSIDASE E-RELATED"/>
    <property type="match status" value="1"/>
</dbReference>
<dbReference type="SUPFAM" id="SSF51445">
    <property type="entry name" value="(Trans)glycosidases"/>
    <property type="match status" value="1"/>
</dbReference>
<dbReference type="InterPro" id="IPR017853">
    <property type="entry name" value="GH"/>
</dbReference>
<dbReference type="Gene3D" id="3.20.20.80">
    <property type="entry name" value="Glycosidases"/>
    <property type="match status" value="1"/>
</dbReference>
<feature type="active site" description="Proton donor" evidence="4">
    <location>
        <position position="182"/>
    </location>
</feature>
<dbReference type="Pfam" id="PF02156">
    <property type="entry name" value="Glyco_hydro_26"/>
    <property type="match status" value="1"/>
</dbReference>
<keyword evidence="3 4" id="KW-0326">Glycosidase</keyword>
<feature type="domain" description="GH26" evidence="6">
    <location>
        <begin position="55"/>
        <end position="342"/>
    </location>
</feature>
<evidence type="ECO:0000256" key="3">
    <source>
        <dbReference type="ARBA" id="ARBA00023295"/>
    </source>
</evidence>
<organism evidence="7 8">
    <name type="scientific">Dactylosporangium darangshiense</name>
    <dbReference type="NCBI Taxonomy" id="579108"/>
    <lineage>
        <taxon>Bacteria</taxon>
        <taxon>Bacillati</taxon>
        <taxon>Actinomycetota</taxon>
        <taxon>Actinomycetes</taxon>
        <taxon>Micromonosporales</taxon>
        <taxon>Micromonosporaceae</taxon>
        <taxon>Dactylosporangium</taxon>
    </lineage>
</organism>
<evidence type="ECO:0000256" key="1">
    <source>
        <dbReference type="ARBA" id="ARBA00007754"/>
    </source>
</evidence>
<dbReference type="InterPro" id="IPR022790">
    <property type="entry name" value="GH26_dom"/>
</dbReference>
<feature type="transmembrane region" description="Helical" evidence="5">
    <location>
        <begin position="12"/>
        <end position="31"/>
    </location>
</feature>
<name>A0ABP8DJG6_9ACTN</name>
<dbReference type="PROSITE" id="PS51764">
    <property type="entry name" value="GH26"/>
    <property type="match status" value="1"/>
</dbReference>
<evidence type="ECO:0000259" key="6">
    <source>
        <dbReference type="PROSITE" id="PS51764"/>
    </source>
</evidence>